<sequence>MQTKKSIEFRRLIEKVGLRRIDIVRYLGIGERTLYAWQSGHRVVSKSAMIAMYALAREPLPEKYLDDTI</sequence>
<protein>
    <recommendedName>
        <fullName evidence="2">HTH_XRE domain containing protein</fullName>
    </recommendedName>
</protein>
<organism evidence="1">
    <name type="scientific">uncultured Caudovirales phage</name>
    <dbReference type="NCBI Taxonomy" id="2100421"/>
    <lineage>
        <taxon>Viruses</taxon>
        <taxon>Duplodnaviria</taxon>
        <taxon>Heunggongvirae</taxon>
        <taxon>Uroviricota</taxon>
        <taxon>Caudoviricetes</taxon>
        <taxon>Peduoviridae</taxon>
        <taxon>Maltschvirus</taxon>
        <taxon>Maltschvirus maltsch</taxon>
    </lineage>
</organism>
<reference evidence="1" key="1">
    <citation type="submission" date="2020-05" db="EMBL/GenBank/DDBJ databases">
        <authorList>
            <person name="Chiriac C."/>
            <person name="Salcher M."/>
            <person name="Ghai R."/>
            <person name="Kavagutti S V."/>
        </authorList>
    </citation>
    <scope>NUCLEOTIDE SEQUENCE</scope>
</reference>
<accession>A0A6J7WQ61</accession>
<proteinExistence type="predicted"/>
<evidence type="ECO:0008006" key="2">
    <source>
        <dbReference type="Google" id="ProtNLM"/>
    </source>
</evidence>
<name>A0A6J7WQ61_9CAUD</name>
<dbReference type="EMBL" id="LR798279">
    <property type="protein sequence ID" value="CAB5220149.1"/>
    <property type="molecule type" value="Genomic_DNA"/>
</dbReference>
<gene>
    <name evidence="1" type="ORF">UFOVP231_72</name>
</gene>
<evidence type="ECO:0000313" key="1">
    <source>
        <dbReference type="EMBL" id="CAB5220149.1"/>
    </source>
</evidence>